<dbReference type="GO" id="GO:0003677">
    <property type="term" value="F:DNA binding"/>
    <property type="evidence" value="ECO:0007669"/>
    <property type="project" value="UniProtKB-KW"/>
</dbReference>
<evidence type="ECO:0000256" key="6">
    <source>
        <dbReference type="ARBA" id="ARBA00023242"/>
    </source>
</evidence>
<dbReference type="GO" id="GO:0006351">
    <property type="term" value="P:DNA-templated transcription"/>
    <property type="evidence" value="ECO:0007669"/>
    <property type="project" value="InterPro"/>
</dbReference>
<evidence type="ECO:0000256" key="1">
    <source>
        <dbReference type="ARBA" id="ARBA00004123"/>
    </source>
</evidence>
<dbReference type="InterPro" id="IPR007219">
    <property type="entry name" value="XnlR_reg_dom"/>
</dbReference>
<evidence type="ECO:0000256" key="3">
    <source>
        <dbReference type="ARBA" id="ARBA00023015"/>
    </source>
</evidence>
<accession>A0AAD4GSU9</accession>
<dbReference type="EMBL" id="VCAU01000053">
    <property type="protein sequence ID" value="KAF9888027.1"/>
    <property type="molecule type" value="Genomic_DNA"/>
</dbReference>
<comment type="subcellular location">
    <subcellularLocation>
        <location evidence="1">Nucleus</location>
    </subcellularLocation>
</comment>
<dbReference type="PANTHER" id="PTHR31001:SF86">
    <property type="entry name" value="ZN(II)2CYS6 TRANSCRIPTION FACTOR (EUROFUNG)"/>
    <property type="match status" value="1"/>
</dbReference>
<evidence type="ECO:0000313" key="9">
    <source>
        <dbReference type="EMBL" id="KAF9888027.1"/>
    </source>
</evidence>
<dbReference type="PROSITE" id="PS00463">
    <property type="entry name" value="ZN2_CY6_FUNGAL_1"/>
    <property type="match status" value="1"/>
</dbReference>
<dbReference type="InterPro" id="IPR001138">
    <property type="entry name" value="Zn2Cys6_DnaBD"/>
</dbReference>
<feature type="region of interest" description="Disordered" evidence="7">
    <location>
        <begin position="81"/>
        <end position="101"/>
    </location>
</feature>
<comment type="caution">
    <text evidence="9">The sequence shown here is derived from an EMBL/GenBank/DDBJ whole genome shotgun (WGS) entry which is preliminary data.</text>
</comment>
<dbReference type="SUPFAM" id="SSF57701">
    <property type="entry name" value="Zn2/Cys6 DNA-binding domain"/>
    <property type="match status" value="1"/>
</dbReference>
<dbReference type="Pfam" id="PF00172">
    <property type="entry name" value="Zn_clus"/>
    <property type="match status" value="1"/>
</dbReference>
<dbReference type="Proteomes" id="UP001194746">
    <property type="component" value="Unassembled WGS sequence"/>
</dbReference>
<dbReference type="CDD" id="cd00067">
    <property type="entry name" value="GAL4"/>
    <property type="match status" value="1"/>
</dbReference>
<dbReference type="GO" id="GO:0008270">
    <property type="term" value="F:zinc ion binding"/>
    <property type="evidence" value="ECO:0007669"/>
    <property type="project" value="InterPro"/>
</dbReference>
<dbReference type="AlphaFoldDB" id="A0AAD4GSU9"/>
<reference evidence="9" key="2">
    <citation type="submission" date="2020-02" db="EMBL/GenBank/DDBJ databases">
        <authorList>
            <person name="Gilchrist C.L.M."/>
            <person name="Chooi Y.-H."/>
        </authorList>
    </citation>
    <scope>NUCLEOTIDE SEQUENCE</scope>
    <source>
        <strain evidence="9">MST-FP2251</strain>
    </source>
</reference>
<feature type="compositionally biased region" description="Polar residues" evidence="7">
    <location>
        <begin position="86"/>
        <end position="99"/>
    </location>
</feature>
<keyword evidence="4" id="KW-0238">DNA-binding</keyword>
<dbReference type="InterPro" id="IPR050613">
    <property type="entry name" value="Sec_Metabolite_Reg"/>
</dbReference>
<reference evidence="9" key="1">
    <citation type="journal article" date="2019" name="Beilstein J. Org. Chem.">
        <title>Nanangenines: drimane sesquiterpenoids as the dominant metabolite cohort of a novel Australian fungus, Aspergillus nanangensis.</title>
        <authorList>
            <person name="Lacey H.J."/>
            <person name="Gilchrist C.L.M."/>
            <person name="Crombie A."/>
            <person name="Kalaitzis J.A."/>
            <person name="Vuong D."/>
            <person name="Rutledge P.J."/>
            <person name="Turner P."/>
            <person name="Pitt J.I."/>
            <person name="Lacey E."/>
            <person name="Chooi Y.H."/>
            <person name="Piggott A.M."/>
        </authorList>
    </citation>
    <scope>NUCLEOTIDE SEQUENCE</scope>
    <source>
        <strain evidence="9">MST-FP2251</strain>
    </source>
</reference>
<evidence type="ECO:0000256" key="2">
    <source>
        <dbReference type="ARBA" id="ARBA00022723"/>
    </source>
</evidence>
<proteinExistence type="predicted"/>
<evidence type="ECO:0000256" key="5">
    <source>
        <dbReference type="ARBA" id="ARBA00023163"/>
    </source>
</evidence>
<dbReference type="SMART" id="SM00906">
    <property type="entry name" value="Fungal_trans"/>
    <property type="match status" value="1"/>
</dbReference>
<feature type="region of interest" description="Disordered" evidence="7">
    <location>
        <begin position="476"/>
        <end position="501"/>
    </location>
</feature>
<dbReference type="Gene3D" id="4.10.240.10">
    <property type="entry name" value="Zn(2)-C6 fungal-type DNA-binding domain"/>
    <property type="match status" value="1"/>
</dbReference>
<evidence type="ECO:0000313" key="10">
    <source>
        <dbReference type="Proteomes" id="UP001194746"/>
    </source>
</evidence>
<dbReference type="GO" id="GO:0009893">
    <property type="term" value="P:positive regulation of metabolic process"/>
    <property type="evidence" value="ECO:0007669"/>
    <property type="project" value="UniProtKB-ARBA"/>
</dbReference>
<organism evidence="9 10">
    <name type="scientific">Aspergillus nanangensis</name>
    <dbReference type="NCBI Taxonomy" id="2582783"/>
    <lineage>
        <taxon>Eukaryota</taxon>
        <taxon>Fungi</taxon>
        <taxon>Dikarya</taxon>
        <taxon>Ascomycota</taxon>
        <taxon>Pezizomycotina</taxon>
        <taxon>Eurotiomycetes</taxon>
        <taxon>Eurotiomycetidae</taxon>
        <taxon>Eurotiales</taxon>
        <taxon>Aspergillaceae</taxon>
        <taxon>Aspergillus</taxon>
        <taxon>Aspergillus subgen. Circumdati</taxon>
    </lineage>
</organism>
<feature type="domain" description="Zn(2)-C6 fungal-type" evidence="8">
    <location>
        <begin position="26"/>
        <end position="57"/>
    </location>
</feature>
<dbReference type="InterPro" id="IPR036864">
    <property type="entry name" value="Zn2-C6_fun-type_DNA-bd_sf"/>
</dbReference>
<evidence type="ECO:0000256" key="7">
    <source>
        <dbReference type="SAM" id="MobiDB-lite"/>
    </source>
</evidence>
<dbReference type="GO" id="GO:0005634">
    <property type="term" value="C:nucleus"/>
    <property type="evidence" value="ECO:0007669"/>
    <property type="project" value="UniProtKB-SubCell"/>
</dbReference>
<sequence length="695" mass="77215">MDPSRPLVSFRADRKRRDQKPRVLLSCTLCREKKLKCDRATPCANCRKRHQDSSCRYISERPGEVASRLQYLEQRVLDLEQRTRPGGQQDSTRTASASKTDGFLLSEKNGSRFIDPSHWQAIMNNAVGGLLHETDEPESIPQSPVLLLAISQTMDLAELLAGVPPRPIADLLVFRCLDSREPSLISIHIPTFKTEYLAFWDNPSQVSLAWLALLYGILSCAVYIEHTMNPAVSSQPLPAVFYTYRMNCAVALARSNYALPGRYKVEAAIMYLGIEYLQSHNLKTGISMLLGIVARLAIIMGYHRDHPHSHISTFDSEMRRRAWLLLLVIDSIVSRQEGLPLVIHRGVGDDVTRPRNLLDDDFGPHTTVLPPSRPEDQIDSNITYLLAMQQMLAVASEIAATASVVALSPERTTALTQQLETVHGQIPLIFRMQSMSSSSSALSSSNETVLGRYGLEILYQHTRCILYRQYLVTPRAEEEEEKEEEKKKKKKKKKKKEEEGPDFRGACVDAARQILARQSELFQGVLGTPRNRDRVWFGVSRSVSDGMTAAMVICLEVIQQAANGAVRTELIELLRTSHLSWKRSSRPSLETRKAAEIVGSMLRLLGGGSSSGISSVDTITSGGSVVSSSDAGDEEDLSTITAASSSVERGDDPGLFPSSPIQEMLNGDSALEMFDWALWDREMQQLNGLRGDVMG</sequence>
<dbReference type="Pfam" id="PF04082">
    <property type="entry name" value="Fungal_trans"/>
    <property type="match status" value="1"/>
</dbReference>
<gene>
    <name evidence="9" type="ORF">FE257_009417</name>
</gene>
<keyword evidence="6" id="KW-0539">Nucleus</keyword>
<evidence type="ECO:0000256" key="4">
    <source>
        <dbReference type="ARBA" id="ARBA00023125"/>
    </source>
</evidence>
<name>A0AAD4GSU9_ASPNN</name>
<dbReference type="PROSITE" id="PS50048">
    <property type="entry name" value="ZN2_CY6_FUNGAL_2"/>
    <property type="match status" value="1"/>
</dbReference>
<keyword evidence="10" id="KW-1185">Reference proteome</keyword>
<evidence type="ECO:0000259" key="8">
    <source>
        <dbReference type="PROSITE" id="PS50048"/>
    </source>
</evidence>
<protein>
    <recommendedName>
        <fullName evidence="8">Zn(2)-C6 fungal-type domain-containing protein</fullName>
    </recommendedName>
</protein>
<keyword evidence="5" id="KW-0804">Transcription</keyword>
<keyword evidence="2" id="KW-0479">Metal-binding</keyword>
<dbReference type="CDD" id="cd12148">
    <property type="entry name" value="fungal_TF_MHR"/>
    <property type="match status" value="1"/>
</dbReference>
<dbReference type="GO" id="GO:0000981">
    <property type="term" value="F:DNA-binding transcription factor activity, RNA polymerase II-specific"/>
    <property type="evidence" value="ECO:0007669"/>
    <property type="project" value="InterPro"/>
</dbReference>
<dbReference type="PANTHER" id="PTHR31001">
    <property type="entry name" value="UNCHARACTERIZED TRANSCRIPTIONAL REGULATORY PROTEIN"/>
    <property type="match status" value="1"/>
</dbReference>
<keyword evidence="3" id="KW-0805">Transcription regulation</keyword>
<dbReference type="SMART" id="SM00066">
    <property type="entry name" value="GAL4"/>
    <property type="match status" value="1"/>
</dbReference>